<name>A0AAJ0H925_9PEZI</name>
<sequence length="423" mass="47281">MPSHSTTETADQSTLLRMAEYSTINPGDTERNFAKLATGDDFLSAVNNQRHFAWMMTAVYRTKPQKDDGGKVKSDQTGKNVNHVDLRDTTSSLAFQKASHHPHPEQGTGAEPADDRGQPLKSWELCSEDDFFFAVDNGQYEKWTTSFWTIAVEAGMDEKEGQVVVMDADSSAPPAAHASANVLNTAPSSPHVLLQATTQAEKGDEQSAENADKEHDVVEATPSSKLEANRGPGFYIETPGGRKFIHARRAKKFNKSTRQFTARFPISDPNEYYWDDDEYANEEILDDDDYEEFVQNWRRALLTDDFPAGIRNWIRDGGSEGMWQICPSLFHALFGVRRESLQFGTTPEGKPFTKHYSSQTLRLLWTMAIYKGKTILNHNDRIGAKPMKGAKRHNDIQKGICFSQKPSPLRQSLSAELSSGGPP</sequence>
<evidence type="ECO:0000313" key="3">
    <source>
        <dbReference type="Proteomes" id="UP001275084"/>
    </source>
</evidence>
<dbReference type="Proteomes" id="UP001275084">
    <property type="component" value="Unassembled WGS sequence"/>
</dbReference>
<organism evidence="2 3">
    <name type="scientific">Lasiosphaeria hispida</name>
    <dbReference type="NCBI Taxonomy" id="260671"/>
    <lineage>
        <taxon>Eukaryota</taxon>
        <taxon>Fungi</taxon>
        <taxon>Dikarya</taxon>
        <taxon>Ascomycota</taxon>
        <taxon>Pezizomycotina</taxon>
        <taxon>Sordariomycetes</taxon>
        <taxon>Sordariomycetidae</taxon>
        <taxon>Sordariales</taxon>
        <taxon>Lasiosphaeriaceae</taxon>
        <taxon>Lasiosphaeria</taxon>
    </lineage>
</organism>
<feature type="region of interest" description="Disordered" evidence="1">
    <location>
        <begin position="198"/>
        <end position="232"/>
    </location>
</feature>
<reference evidence="2" key="2">
    <citation type="submission" date="2023-06" db="EMBL/GenBank/DDBJ databases">
        <authorList>
            <consortium name="Lawrence Berkeley National Laboratory"/>
            <person name="Haridas S."/>
            <person name="Hensen N."/>
            <person name="Bonometti L."/>
            <person name="Westerberg I."/>
            <person name="Brannstrom I.O."/>
            <person name="Guillou S."/>
            <person name="Cros-Aarteil S."/>
            <person name="Calhoun S."/>
            <person name="Kuo A."/>
            <person name="Mondo S."/>
            <person name="Pangilinan J."/>
            <person name="Riley R."/>
            <person name="Labutti K."/>
            <person name="Andreopoulos B."/>
            <person name="Lipzen A."/>
            <person name="Chen C."/>
            <person name="Yanf M."/>
            <person name="Daum C."/>
            <person name="Ng V."/>
            <person name="Clum A."/>
            <person name="Steindorff A."/>
            <person name="Ohm R."/>
            <person name="Martin F."/>
            <person name="Silar P."/>
            <person name="Natvig D."/>
            <person name="Lalanne C."/>
            <person name="Gautier V."/>
            <person name="Ament-Velasquez S.L."/>
            <person name="Kruys A."/>
            <person name="Hutchinson M.I."/>
            <person name="Powell A.J."/>
            <person name="Barry K."/>
            <person name="Miller A.N."/>
            <person name="Grigoriev I.V."/>
            <person name="Debuchy R."/>
            <person name="Gladieux P."/>
            <person name="Thoren M.H."/>
            <person name="Johannesson H."/>
        </authorList>
    </citation>
    <scope>NUCLEOTIDE SEQUENCE</scope>
    <source>
        <strain evidence="2">CBS 955.72</strain>
    </source>
</reference>
<protein>
    <submittedName>
        <fullName evidence="2">Uncharacterized protein</fullName>
    </submittedName>
</protein>
<evidence type="ECO:0000256" key="1">
    <source>
        <dbReference type="SAM" id="MobiDB-lite"/>
    </source>
</evidence>
<proteinExistence type="predicted"/>
<accession>A0AAJ0H925</accession>
<reference evidence="2" key="1">
    <citation type="journal article" date="2023" name="Mol. Phylogenet. Evol.">
        <title>Genome-scale phylogeny and comparative genomics of the fungal order Sordariales.</title>
        <authorList>
            <person name="Hensen N."/>
            <person name="Bonometti L."/>
            <person name="Westerberg I."/>
            <person name="Brannstrom I.O."/>
            <person name="Guillou S."/>
            <person name="Cros-Aarteil S."/>
            <person name="Calhoun S."/>
            <person name="Haridas S."/>
            <person name="Kuo A."/>
            <person name="Mondo S."/>
            <person name="Pangilinan J."/>
            <person name="Riley R."/>
            <person name="LaButti K."/>
            <person name="Andreopoulos B."/>
            <person name="Lipzen A."/>
            <person name="Chen C."/>
            <person name="Yan M."/>
            <person name="Daum C."/>
            <person name="Ng V."/>
            <person name="Clum A."/>
            <person name="Steindorff A."/>
            <person name="Ohm R.A."/>
            <person name="Martin F."/>
            <person name="Silar P."/>
            <person name="Natvig D.O."/>
            <person name="Lalanne C."/>
            <person name="Gautier V."/>
            <person name="Ament-Velasquez S.L."/>
            <person name="Kruys A."/>
            <person name="Hutchinson M.I."/>
            <person name="Powell A.J."/>
            <person name="Barry K."/>
            <person name="Miller A.N."/>
            <person name="Grigoriev I.V."/>
            <person name="Debuchy R."/>
            <person name="Gladieux P."/>
            <person name="Hiltunen Thoren M."/>
            <person name="Johannesson H."/>
        </authorList>
    </citation>
    <scope>NUCLEOTIDE SEQUENCE</scope>
    <source>
        <strain evidence="2">CBS 955.72</strain>
    </source>
</reference>
<evidence type="ECO:0000313" key="2">
    <source>
        <dbReference type="EMBL" id="KAK3343974.1"/>
    </source>
</evidence>
<feature type="region of interest" description="Disordered" evidence="1">
    <location>
        <begin position="95"/>
        <end position="120"/>
    </location>
</feature>
<dbReference type="AlphaFoldDB" id="A0AAJ0H925"/>
<comment type="caution">
    <text evidence="2">The sequence shown here is derived from an EMBL/GenBank/DDBJ whole genome shotgun (WGS) entry which is preliminary data.</text>
</comment>
<gene>
    <name evidence="2" type="ORF">B0T25DRAFT_313427</name>
</gene>
<dbReference type="EMBL" id="JAUIQD010000007">
    <property type="protein sequence ID" value="KAK3343974.1"/>
    <property type="molecule type" value="Genomic_DNA"/>
</dbReference>
<feature type="compositionally biased region" description="Basic and acidic residues" evidence="1">
    <location>
        <begin position="201"/>
        <end position="218"/>
    </location>
</feature>
<keyword evidence="3" id="KW-1185">Reference proteome</keyword>